<dbReference type="SUPFAM" id="SSF46689">
    <property type="entry name" value="Homeodomain-like"/>
    <property type="match status" value="1"/>
</dbReference>
<keyword evidence="2 3" id="KW-0238">DNA-binding</keyword>
<dbReference type="SUPFAM" id="SSF48498">
    <property type="entry name" value="Tetracyclin repressor-like, C-terminal domain"/>
    <property type="match status" value="1"/>
</dbReference>
<evidence type="ECO:0000313" key="6">
    <source>
        <dbReference type="Proteomes" id="UP001597214"/>
    </source>
</evidence>
<keyword evidence="1" id="KW-0678">Repressor</keyword>
<dbReference type="Gene3D" id="1.10.10.60">
    <property type="entry name" value="Homeodomain-like"/>
    <property type="match status" value="1"/>
</dbReference>
<dbReference type="PROSITE" id="PS01081">
    <property type="entry name" value="HTH_TETR_1"/>
    <property type="match status" value="1"/>
</dbReference>
<dbReference type="Pfam" id="PF00440">
    <property type="entry name" value="TetR_N"/>
    <property type="match status" value="1"/>
</dbReference>
<evidence type="ECO:0000256" key="3">
    <source>
        <dbReference type="PROSITE-ProRule" id="PRU00335"/>
    </source>
</evidence>
<sequence>MTKFLNLDIEKQDRIINAAIKEFAKKGYKNASTNEIVKEAEISKGLLFHYFKNKKDLFIFLYDLSIELVLDKIFEELDWEDKDIFNRYRQIARLKMQVFKRYPEMFNFMKVIFTEDSIEIKDEIEHKNQEFMNGSYQKMFGDIDFSKFKAGIDIPKALGIISWTMEGFAYKQQERVLQASLDDIDLDEVFMQMDEYLELLKVSFYK</sequence>
<comment type="caution">
    <text evidence="5">The sequence shown here is derived from an EMBL/GenBank/DDBJ whole genome shotgun (WGS) entry which is preliminary data.</text>
</comment>
<dbReference type="PROSITE" id="PS50977">
    <property type="entry name" value="HTH_TETR_2"/>
    <property type="match status" value="1"/>
</dbReference>
<dbReference type="Proteomes" id="UP001597214">
    <property type="component" value="Unassembled WGS sequence"/>
</dbReference>
<evidence type="ECO:0000256" key="2">
    <source>
        <dbReference type="ARBA" id="ARBA00023125"/>
    </source>
</evidence>
<gene>
    <name evidence="5" type="ORF">ACFSCX_15090</name>
</gene>
<dbReference type="PRINTS" id="PR00455">
    <property type="entry name" value="HTHTETR"/>
</dbReference>
<dbReference type="InterPro" id="IPR009057">
    <property type="entry name" value="Homeodomain-like_sf"/>
</dbReference>
<dbReference type="RefSeq" id="WP_377929080.1">
    <property type="nucleotide sequence ID" value="NZ_JBHUEM010000024.1"/>
</dbReference>
<feature type="DNA-binding region" description="H-T-H motif" evidence="3">
    <location>
        <begin position="32"/>
        <end position="51"/>
    </location>
</feature>
<protein>
    <submittedName>
        <fullName evidence="5">TetR/AcrR family transcriptional regulator</fullName>
    </submittedName>
</protein>
<dbReference type="Gene3D" id="1.10.357.10">
    <property type="entry name" value="Tetracycline Repressor, domain 2"/>
    <property type="match status" value="1"/>
</dbReference>
<dbReference type="EMBL" id="JBHUEM010000024">
    <property type="protein sequence ID" value="MFD1737860.1"/>
    <property type="molecule type" value="Genomic_DNA"/>
</dbReference>
<accession>A0ABW4LUP9</accession>
<dbReference type="InterPro" id="IPR023772">
    <property type="entry name" value="DNA-bd_HTH_TetR-type_CS"/>
</dbReference>
<reference evidence="6" key="1">
    <citation type="journal article" date="2019" name="Int. J. Syst. Evol. Microbiol.">
        <title>The Global Catalogue of Microorganisms (GCM) 10K type strain sequencing project: providing services to taxonomists for standard genome sequencing and annotation.</title>
        <authorList>
            <consortium name="The Broad Institute Genomics Platform"/>
            <consortium name="The Broad Institute Genome Sequencing Center for Infectious Disease"/>
            <person name="Wu L."/>
            <person name="Ma J."/>
        </authorList>
    </citation>
    <scope>NUCLEOTIDE SEQUENCE [LARGE SCALE GENOMIC DNA]</scope>
    <source>
        <strain evidence="6">CCUG 49339</strain>
    </source>
</reference>
<dbReference type="PANTHER" id="PTHR43479:SF11">
    <property type="entry name" value="ACREF_ENVCD OPERON REPRESSOR-RELATED"/>
    <property type="match status" value="1"/>
</dbReference>
<dbReference type="InterPro" id="IPR050624">
    <property type="entry name" value="HTH-type_Tx_Regulator"/>
</dbReference>
<dbReference type="InterPro" id="IPR036271">
    <property type="entry name" value="Tet_transcr_reg_TetR-rel_C_sf"/>
</dbReference>
<feature type="domain" description="HTH tetR-type" evidence="4">
    <location>
        <begin position="9"/>
        <end position="69"/>
    </location>
</feature>
<evidence type="ECO:0000259" key="4">
    <source>
        <dbReference type="PROSITE" id="PS50977"/>
    </source>
</evidence>
<keyword evidence="6" id="KW-1185">Reference proteome</keyword>
<evidence type="ECO:0000256" key="1">
    <source>
        <dbReference type="ARBA" id="ARBA00022491"/>
    </source>
</evidence>
<evidence type="ECO:0000313" key="5">
    <source>
        <dbReference type="EMBL" id="MFD1737860.1"/>
    </source>
</evidence>
<dbReference type="PANTHER" id="PTHR43479">
    <property type="entry name" value="ACREF/ENVCD OPERON REPRESSOR-RELATED"/>
    <property type="match status" value="1"/>
</dbReference>
<organism evidence="5 6">
    <name type="scientific">Bacillus salitolerans</name>
    <dbReference type="NCBI Taxonomy" id="1437434"/>
    <lineage>
        <taxon>Bacteria</taxon>
        <taxon>Bacillati</taxon>
        <taxon>Bacillota</taxon>
        <taxon>Bacilli</taxon>
        <taxon>Bacillales</taxon>
        <taxon>Bacillaceae</taxon>
        <taxon>Bacillus</taxon>
    </lineage>
</organism>
<name>A0ABW4LUP9_9BACI</name>
<proteinExistence type="predicted"/>
<dbReference type="InterPro" id="IPR001647">
    <property type="entry name" value="HTH_TetR"/>
</dbReference>